<dbReference type="PANTHER" id="PTHR12098:SF2">
    <property type="entry name" value="PROTEIN PELLINO"/>
    <property type="match status" value="1"/>
</dbReference>
<feature type="domain" description="Pellino FHA" evidence="3">
    <location>
        <begin position="33"/>
        <end position="324"/>
    </location>
</feature>
<keyword evidence="2" id="KW-0597">Phosphoprotein</keyword>
<sequence length="506" mass="56431">MTNKNEDNTESELVSILPSLGPFDSSFGILSDCCYGQLILLGYGGVSETYSNHRSTTNDSSGRKHFVKMFFKRRKEPNGIRKGSAMTLSRGANEAPAVKDATRHTVSYSYGKSGTVLVEYLPDSSRDMFQVGRSSEDQIDFTIVDTWLAIGSSNVSSPAGNSARHLRDDVNGQKSISSTISRYACRILADRDRPNKAFIFAAGFNSSKNIFLGEKATKWQKANGEFDGLTTNGVLILHPNLCNKSADHDQIKVFNERLLWREVSVDGDIYNLRETRSSMQKGTLAMNETNELQDGTLIDLCGATLLWRSAEGLRRCPSREALERRLDELNAGKPQCPVNLNTLVVPRRKHPKNSSSSKQPYVYFGCGHVQGKHTWGVNKCGSITTFRCPICMVDSKGVAKLIMGMESVFHLDSDCLKYAFNPCGHVASFRTVSFWSRIPLPHGTSSFFPVCPFCTSLLSAEKPFVRLIFQDNCAYSVRFHGIFYQSSQIQRIVSWTDANRRHKAKI</sequence>
<evidence type="ECO:0008006" key="7">
    <source>
        <dbReference type="Google" id="ProtNLM"/>
    </source>
</evidence>
<dbReference type="EMBL" id="JBICCN010000254">
    <property type="protein sequence ID" value="KAL3083176.1"/>
    <property type="molecule type" value="Genomic_DNA"/>
</dbReference>
<evidence type="ECO:0000259" key="3">
    <source>
        <dbReference type="Pfam" id="PF04710"/>
    </source>
</evidence>
<organism evidence="5 6">
    <name type="scientific">Heterodera schachtii</name>
    <name type="common">Sugarbeet cyst nematode worm</name>
    <name type="synonym">Tylenchus schachtii</name>
    <dbReference type="NCBI Taxonomy" id="97005"/>
    <lineage>
        <taxon>Eukaryota</taxon>
        <taxon>Metazoa</taxon>
        <taxon>Ecdysozoa</taxon>
        <taxon>Nematoda</taxon>
        <taxon>Chromadorea</taxon>
        <taxon>Rhabditida</taxon>
        <taxon>Tylenchina</taxon>
        <taxon>Tylenchomorpha</taxon>
        <taxon>Tylenchoidea</taxon>
        <taxon>Heteroderidae</taxon>
        <taxon>Heteroderinae</taxon>
        <taxon>Heterodera</taxon>
    </lineage>
</organism>
<dbReference type="InterPro" id="IPR048334">
    <property type="entry name" value="Pellino_FHA"/>
</dbReference>
<evidence type="ECO:0000256" key="2">
    <source>
        <dbReference type="ARBA" id="ARBA00022553"/>
    </source>
</evidence>
<accession>A0ABD2IVA1</accession>
<protein>
    <recommendedName>
        <fullName evidence="7">Pellino</fullName>
    </recommendedName>
</protein>
<proteinExistence type="inferred from homology"/>
<comment type="similarity">
    <text evidence="1">Belongs to the pellino family.</text>
</comment>
<dbReference type="AlphaFoldDB" id="A0ABD2IVA1"/>
<dbReference type="Pfam" id="PF04710">
    <property type="entry name" value="Pellino_FHA"/>
    <property type="match status" value="1"/>
</dbReference>
<dbReference type="Pfam" id="PF20723">
    <property type="entry name" value="Pellino_RING"/>
    <property type="match status" value="1"/>
</dbReference>
<evidence type="ECO:0000259" key="4">
    <source>
        <dbReference type="Pfam" id="PF20723"/>
    </source>
</evidence>
<dbReference type="InterPro" id="IPR048335">
    <property type="entry name" value="Pellino_RING"/>
</dbReference>
<name>A0ABD2IVA1_HETSC</name>
<reference evidence="5 6" key="1">
    <citation type="submission" date="2024-10" db="EMBL/GenBank/DDBJ databases">
        <authorList>
            <person name="Kim D."/>
        </authorList>
    </citation>
    <scope>NUCLEOTIDE SEQUENCE [LARGE SCALE GENOMIC DNA]</scope>
    <source>
        <strain evidence="5">Taebaek</strain>
    </source>
</reference>
<evidence type="ECO:0000313" key="6">
    <source>
        <dbReference type="Proteomes" id="UP001620645"/>
    </source>
</evidence>
<dbReference type="PANTHER" id="PTHR12098">
    <property type="entry name" value="E3 UBIQUITIN-PROTEIN LIGASE PELLINO-RELATED"/>
    <property type="match status" value="1"/>
</dbReference>
<evidence type="ECO:0000313" key="5">
    <source>
        <dbReference type="EMBL" id="KAL3083176.1"/>
    </source>
</evidence>
<feature type="domain" description="Pellino RING" evidence="4">
    <location>
        <begin position="329"/>
        <end position="472"/>
    </location>
</feature>
<dbReference type="InterPro" id="IPR006800">
    <property type="entry name" value="Pellino_fam"/>
</dbReference>
<dbReference type="Proteomes" id="UP001620645">
    <property type="component" value="Unassembled WGS sequence"/>
</dbReference>
<gene>
    <name evidence="5" type="ORF">niasHS_010978</name>
</gene>
<keyword evidence="6" id="KW-1185">Reference proteome</keyword>
<evidence type="ECO:0000256" key="1">
    <source>
        <dbReference type="ARBA" id="ARBA00005639"/>
    </source>
</evidence>
<comment type="caution">
    <text evidence="5">The sequence shown here is derived from an EMBL/GenBank/DDBJ whole genome shotgun (WGS) entry which is preliminary data.</text>
</comment>